<dbReference type="PROSITE" id="PS50283">
    <property type="entry name" value="NA_SOLUT_SYMP_3"/>
    <property type="match status" value="1"/>
</dbReference>
<evidence type="ECO:0000256" key="4">
    <source>
        <dbReference type="ARBA" id="ARBA00012438"/>
    </source>
</evidence>
<evidence type="ECO:0000259" key="14">
    <source>
        <dbReference type="PROSITE" id="PS50109"/>
    </source>
</evidence>
<dbReference type="PANTHER" id="PTHR43711">
    <property type="entry name" value="TWO-COMPONENT HISTIDINE KINASE"/>
    <property type="match status" value="1"/>
</dbReference>
<evidence type="ECO:0000256" key="2">
    <source>
        <dbReference type="ARBA" id="ARBA00004141"/>
    </source>
</evidence>
<reference evidence="15 16" key="1">
    <citation type="submission" date="2024-02" db="EMBL/GenBank/DDBJ databases">
        <title>Winogradskyella poriferorum JCM 12885.</title>
        <authorList>
            <person name="Zhang D.-F."/>
            <person name="Fu Z.-Y."/>
        </authorList>
    </citation>
    <scope>NUCLEOTIDE SEQUENCE [LARGE SCALE GENOMIC DNA]</scope>
    <source>
        <strain evidence="15 16">JCM 12885</strain>
    </source>
</reference>
<gene>
    <name evidence="15" type="ORF">V1468_08365</name>
</gene>
<evidence type="ECO:0000256" key="1">
    <source>
        <dbReference type="ARBA" id="ARBA00000085"/>
    </source>
</evidence>
<dbReference type="PRINTS" id="PR00344">
    <property type="entry name" value="BCTRLSENSOR"/>
</dbReference>
<comment type="subcellular location">
    <subcellularLocation>
        <location evidence="2">Membrane</location>
        <topology evidence="2">Multi-pass membrane protein</topology>
    </subcellularLocation>
</comment>
<feature type="transmembrane region" description="Helical" evidence="13">
    <location>
        <begin position="408"/>
        <end position="432"/>
    </location>
</feature>
<keyword evidence="16" id="KW-1185">Reference proteome</keyword>
<feature type="transmembrane region" description="Helical" evidence="13">
    <location>
        <begin position="36"/>
        <end position="53"/>
    </location>
</feature>
<dbReference type="InterPro" id="IPR036890">
    <property type="entry name" value="HATPase_C_sf"/>
</dbReference>
<feature type="transmembrane region" description="Helical" evidence="13">
    <location>
        <begin position="325"/>
        <end position="350"/>
    </location>
</feature>
<evidence type="ECO:0000256" key="13">
    <source>
        <dbReference type="SAM" id="Phobius"/>
    </source>
</evidence>
<dbReference type="Gene3D" id="1.10.287.130">
    <property type="match status" value="1"/>
</dbReference>
<dbReference type="InterPro" id="IPR036097">
    <property type="entry name" value="HisK_dim/P_sf"/>
</dbReference>
<feature type="transmembrane region" description="Helical" evidence="13">
    <location>
        <begin position="112"/>
        <end position="131"/>
    </location>
</feature>
<evidence type="ECO:0000313" key="15">
    <source>
        <dbReference type="EMBL" id="MEF3079013.1"/>
    </source>
</evidence>
<feature type="transmembrane region" description="Helical" evidence="13">
    <location>
        <begin position="242"/>
        <end position="259"/>
    </location>
</feature>
<evidence type="ECO:0000256" key="12">
    <source>
        <dbReference type="SAM" id="Coils"/>
    </source>
</evidence>
<dbReference type="InterPro" id="IPR003661">
    <property type="entry name" value="HisK_dim/P_dom"/>
</dbReference>
<comment type="caution">
    <text evidence="15">The sequence shown here is derived from an EMBL/GenBank/DDBJ whole genome shotgun (WGS) entry which is preliminary data.</text>
</comment>
<keyword evidence="6" id="KW-0808">Transferase</keyword>
<dbReference type="RefSeq" id="WP_331809785.1">
    <property type="nucleotide sequence ID" value="NZ_JAZHOU010000002.1"/>
</dbReference>
<keyword evidence="5" id="KW-0597">Phosphoprotein</keyword>
<feature type="transmembrane region" description="Helical" evidence="13">
    <location>
        <begin position="196"/>
        <end position="214"/>
    </location>
</feature>
<dbReference type="SMART" id="SM00388">
    <property type="entry name" value="HisKA"/>
    <property type="match status" value="1"/>
</dbReference>
<dbReference type="PANTHER" id="PTHR43711:SF1">
    <property type="entry name" value="HISTIDINE KINASE 1"/>
    <property type="match status" value="1"/>
</dbReference>
<proteinExistence type="inferred from homology"/>
<dbReference type="InterPro" id="IPR005467">
    <property type="entry name" value="His_kinase_dom"/>
</dbReference>
<dbReference type="InterPro" id="IPR050736">
    <property type="entry name" value="Sensor_HK_Regulatory"/>
</dbReference>
<evidence type="ECO:0000256" key="9">
    <source>
        <dbReference type="ARBA" id="ARBA00022989"/>
    </source>
</evidence>
<feature type="transmembrane region" description="Helical" evidence="13">
    <location>
        <begin position="6"/>
        <end position="24"/>
    </location>
</feature>
<name>A0ABU7W697_9FLAO</name>
<dbReference type="Gene3D" id="1.20.1730.10">
    <property type="entry name" value="Sodium/glucose cotransporter"/>
    <property type="match status" value="1"/>
</dbReference>
<feature type="transmembrane region" description="Helical" evidence="13">
    <location>
        <begin position="280"/>
        <end position="305"/>
    </location>
</feature>
<evidence type="ECO:0000256" key="6">
    <source>
        <dbReference type="ARBA" id="ARBA00022679"/>
    </source>
</evidence>
<dbReference type="CDD" id="cd00075">
    <property type="entry name" value="HATPase"/>
    <property type="match status" value="1"/>
</dbReference>
<dbReference type="GO" id="GO:0016301">
    <property type="term" value="F:kinase activity"/>
    <property type="evidence" value="ECO:0007669"/>
    <property type="project" value="UniProtKB-KW"/>
</dbReference>
<organism evidence="15 16">
    <name type="scientific">Winogradskyella poriferorum</name>
    <dbReference type="NCBI Taxonomy" id="307627"/>
    <lineage>
        <taxon>Bacteria</taxon>
        <taxon>Pseudomonadati</taxon>
        <taxon>Bacteroidota</taxon>
        <taxon>Flavobacteriia</taxon>
        <taxon>Flavobacteriales</taxon>
        <taxon>Flavobacteriaceae</taxon>
        <taxon>Winogradskyella</taxon>
    </lineage>
</organism>
<dbReference type="Pfam" id="PF02518">
    <property type="entry name" value="HATPase_c"/>
    <property type="match status" value="1"/>
</dbReference>
<evidence type="ECO:0000256" key="8">
    <source>
        <dbReference type="ARBA" id="ARBA00022777"/>
    </source>
</evidence>
<keyword evidence="8 15" id="KW-0418">Kinase</keyword>
<sequence>MSNYVLFTIIVIYLAALFFIAYVAEKNSKSKWVNNSVVYTLSLAVYCTAWTYYGSIGIAANSGVNFLPIYLGPVIAAPLWIVLMRKIVRISKQHKISSIADFISLRYGNNRFLGALVTIVCLMAIVPYISLQLKAVSETFQILSDDTSYVATSVYDDSTFYIALLLAVFATFFGTQTTDASEKHKGIVMSVAFESVLKLVFFLFVGIYVTYILFDGTEDIYTKMSAAENFESLITINGFEGGFNWLYTIMLSFMAIFLLPRQFQVSVVENVREKHLKNAIWMFPLYLLLFNVFVIFIAWAGNLTIGNTVQAEYYALLLPLQNGNTFLSVLVFLGGFSAVISMVVVATLALSTMVSNNLVIPYGFLDYFIKSHPERNAKYIKNIRRISIFLIIISAYAFYVNFSFELSLYSIGLMAFVIIAQLAPSFFIGLFWNRGSSKATIAGIISGIAVVFYTLILPFSIHALNGSDDLVQYGFAGIEILKPHALFGIDFLSPPAHAFFWSLLVNLFCYMTFSVIKKGNYRERNYAEMFVDSKNYTDLQDGALVWKGEAYVADIKKVLVKFLGETRTERALNLFFRKYDLPLDTQMADARLINFSEKLLTGSIGSASAKILIASVVKEDEVSLVEVLKILEESKETIARNKLLREKSNELTKLTNQLKDANEELIEKDKQKDEFLDTVAHELKTPITGIRATTELLMDDDDDMPLEIKTQFLKNMLQDSDRLSRLIHNILDFEKLSKGRTQLNIKSYNIRNTIQKTVDSLKHIADKKQVEIIIINQGDLTVEYDEDRIVQVLTNLISNAIKFCDVKKGVIIVDYKFDLGYLEVSIMDNGKGVPEQDLPFIFDKFYQSKNQNIQKPEGSGLGLAICKQIVENHNGNIWVKNNEKSGATFGFKLPFK</sequence>
<dbReference type="EC" id="2.7.13.3" evidence="4"/>
<comment type="catalytic activity">
    <reaction evidence="1">
        <text>ATP + protein L-histidine = ADP + protein N-phospho-L-histidine.</text>
        <dbReference type="EC" id="2.7.13.3"/>
    </reaction>
</comment>
<accession>A0ABU7W697</accession>
<protein>
    <recommendedName>
        <fullName evidence="4">histidine kinase</fullName>
        <ecNumber evidence="4">2.7.13.3</ecNumber>
    </recommendedName>
</protein>
<feature type="transmembrane region" description="Helical" evidence="13">
    <location>
        <begin position="439"/>
        <end position="461"/>
    </location>
</feature>
<dbReference type="InterPro" id="IPR001734">
    <property type="entry name" value="Na/solute_symporter"/>
</dbReference>
<feature type="transmembrane region" description="Helical" evidence="13">
    <location>
        <begin position="383"/>
        <end position="402"/>
    </location>
</feature>
<keyword evidence="12" id="KW-0175">Coiled coil</keyword>
<dbReference type="EMBL" id="JAZHOU010000002">
    <property type="protein sequence ID" value="MEF3079013.1"/>
    <property type="molecule type" value="Genomic_DNA"/>
</dbReference>
<dbReference type="SUPFAM" id="SSF55874">
    <property type="entry name" value="ATPase domain of HSP90 chaperone/DNA topoisomerase II/histidine kinase"/>
    <property type="match status" value="1"/>
</dbReference>
<evidence type="ECO:0000256" key="3">
    <source>
        <dbReference type="ARBA" id="ARBA00006434"/>
    </source>
</evidence>
<feature type="coiled-coil region" evidence="12">
    <location>
        <begin position="644"/>
        <end position="678"/>
    </location>
</feature>
<dbReference type="Pfam" id="PF00512">
    <property type="entry name" value="HisKA"/>
    <property type="match status" value="1"/>
</dbReference>
<evidence type="ECO:0000256" key="10">
    <source>
        <dbReference type="ARBA" id="ARBA00023012"/>
    </source>
</evidence>
<comment type="similarity">
    <text evidence="3">Belongs to the sodium:solute symporter (SSF) (TC 2.A.21) family.</text>
</comment>
<dbReference type="InterPro" id="IPR038377">
    <property type="entry name" value="Na/Glc_symporter_sf"/>
</dbReference>
<feature type="transmembrane region" description="Helical" evidence="13">
    <location>
        <begin position="158"/>
        <end position="175"/>
    </location>
</feature>
<keyword evidence="9 13" id="KW-1133">Transmembrane helix</keyword>
<dbReference type="CDD" id="cd10322">
    <property type="entry name" value="SLC5sbd"/>
    <property type="match status" value="1"/>
</dbReference>
<dbReference type="PROSITE" id="PS50109">
    <property type="entry name" value="HIS_KIN"/>
    <property type="match status" value="1"/>
</dbReference>
<evidence type="ECO:0000313" key="16">
    <source>
        <dbReference type="Proteomes" id="UP001356704"/>
    </source>
</evidence>
<feature type="domain" description="Histidine kinase" evidence="14">
    <location>
        <begin position="678"/>
        <end position="896"/>
    </location>
</feature>
<evidence type="ECO:0000256" key="11">
    <source>
        <dbReference type="ARBA" id="ARBA00023136"/>
    </source>
</evidence>
<evidence type="ECO:0000256" key="7">
    <source>
        <dbReference type="ARBA" id="ARBA00022692"/>
    </source>
</evidence>
<dbReference type="SUPFAM" id="SSF47384">
    <property type="entry name" value="Homodimeric domain of signal transducing histidine kinase"/>
    <property type="match status" value="1"/>
</dbReference>
<feature type="transmembrane region" description="Helical" evidence="13">
    <location>
        <begin position="65"/>
        <end position="83"/>
    </location>
</feature>
<keyword evidence="7 13" id="KW-0812">Transmembrane</keyword>
<dbReference type="InterPro" id="IPR003594">
    <property type="entry name" value="HATPase_dom"/>
</dbReference>
<keyword evidence="11 13" id="KW-0472">Membrane</keyword>
<keyword evidence="10" id="KW-0902">Two-component regulatory system</keyword>
<dbReference type="Gene3D" id="3.30.565.10">
    <property type="entry name" value="Histidine kinase-like ATPase, C-terminal domain"/>
    <property type="match status" value="1"/>
</dbReference>
<feature type="transmembrane region" description="Helical" evidence="13">
    <location>
        <begin position="498"/>
        <end position="516"/>
    </location>
</feature>
<dbReference type="SMART" id="SM00387">
    <property type="entry name" value="HATPase_c"/>
    <property type="match status" value="1"/>
</dbReference>
<dbReference type="InterPro" id="IPR004358">
    <property type="entry name" value="Sig_transdc_His_kin-like_C"/>
</dbReference>
<dbReference type="CDD" id="cd00082">
    <property type="entry name" value="HisKA"/>
    <property type="match status" value="1"/>
</dbReference>
<evidence type="ECO:0000256" key="5">
    <source>
        <dbReference type="ARBA" id="ARBA00022553"/>
    </source>
</evidence>
<dbReference type="Proteomes" id="UP001356704">
    <property type="component" value="Unassembled WGS sequence"/>
</dbReference>